<dbReference type="PRINTS" id="PR00032">
    <property type="entry name" value="HTHARAC"/>
</dbReference>
<dbReference type="Gene3D" id="1.10.10.60">
    <property type="entry name" value="Homeodomain-like"/>
    <property type="match status" value="2"/>
</dbReference>
<accession>A0A3B0BBW2</accession>
<dbReference type="PROSITE" id="PS00041">
    <property type="entry name" value="HTH_ARAC_FAMILY_1"/>
    <property type="match status" value="1"/>
</dbReference>
<dbReference type="InterPro" id="IPR014710">
    <property type="entry name" value="RmlC-like_jellyroll"/>
</dbReference>
<comment type="caution">
    <text evidence="5">The sequence shown here is derived from an EMBL/GenBank/DDBJ whole genome shotgun (WGS) entry which is preliminary data.</text>
</comment>
<dbReference type="SUPFAM" id="SSF46689">
    <property type="entry name" value="Homeodomain-like"/>
    <property type="match status" value="2"/>
</dbReference>
<keyword evidence="2" id="KW-0238">DNA-binding</keyword>
<evidence type="ECO:0000256" key="1">
    <source>
        <dbReference type="ARBA" id="ARBA00023015"/>
    </source>
</evidence>
<keyword evidence="3" id="KW-0804">Transcription</keyword>
<dbReference type="EMBL" id="RBAH01000030">
    <property type="protein sequence ID" value="RKN70653.1"/>
    <property type="molecule type" value="Genomic_DNA"/>
</dbReference>
<keyword evidence="6" id="KW-1185">Reference proteome</keyword>
<dbReference type="AlphaFoldDB" id="A0A3B0BBW2"/>
<sequence>MVSTQSKLRIEEQLRYYRNKSIGLIGFSRTSYFLLSFEAWGRIMRFFNELNKSQFKYAYRTTRGPFDTFHMHHGMEFLYVFQGSLLIVMENRIHQVGPGTLLLFQPFQLHRVEPDLDSDYERTVLIFDPYYMENRLQPYPQFHRFFEYLCKEKLPVQIVRHPMLDQLFDHGKQYLFGGSVKDEQSEQLTFFIQSVLQSLYWIWNTLDPAAANSPSLRANHYAENVMKWIDQHFHEELTLEQLAALVHISPYHLSRLFHEATGSKISEHITARRIREACFLLKTGNTPIKEIGERIGFPNFSYFCRIFRKHTGLSPRAYRERH</sequence>
<dbReference type="PANTHER" id="PTHR43280">
    <property type="entry name" value="ARAC-FAMILY TRANSCRIPTIONAL REGULATOR"/>
    <property type="match status" value="1"/>
</dbReference>
<name>A0A3B0BBW2_9BACL</name>
<evidence type="ECO:0000256" key="3">
    <source>
        <dbReference type="ARBA" id="ARBA00023163"/>
    </source>
</evidence>
<evidence type="ECO:0000256" key="2">
    <source>
        <dbReference type="ARBA" id="ARBA00023125"/>
    </source>
</evidence>
<evidence type="ECO:0000313" key="6">
    <source>
        <dbReference type="Proteomes" id="UP000282311"/>
    </source>
</evidence>
<dbReference type="InterPro" id="IPR018062">
    <property type="entry name" value="HTH_AraC-typ_CS"/>
</dbReference>
<dbReference type="PROSITE" id="PS01124">
    <property type="entry name" value="HTH_ARAC_FAMILY_2"/>
    <property type="match status" value="1"/>
</dbReference>
<dbReference type="GO" id="GO:0043565">
    <property type="term" value="F:sequence-specific DNA binding"/>
    <property type="evidence" value="ECO:0007669"/>
    <property type="project" value="InterPro"/>
</dbReference>
<dbReference type="Proteomes" id="UP000282311">
    <property type="component" value="Unassembled WGS sequence"/>
</dbReference>
<dbReference type="SUPFAM" id="SSF51215">
    <property type="entry name" value="Regulatory protein AraC"/>
    <property type="match status" value="1"/>
</dbReference>
<dbReference type="InterPro" id="IPR020449">
    <property type="entry name" value="Tscrpt_reg_AraC-type_HTH"/>
</dbReference>
<dbReference type="InterPro" id="IPR018060">
    <property type="entry name" value="HTH_AraC"/>
</dbReference>
<feature type="domain" description="HTH araC/xylS-type" evidence="4">
    <location>
        <begin position="223"/>
        <end position="321"/>
    </location>
</feature>
<evidence type="ECO:0000259" key="4">
    <source>
        <dbReference type="PROSITE" id="PS01124"/>
    </source>
</evidence>
<dbReference type="GO" id="GO:0003700">
    <property type="term" value="F:DNA-binding transcription factor activity"/>
    <property type="evidence" value="ECO:0007669"/>
    <property type="project" value="InterPro"/>
</dbReference>
<evidence type="ECO:0000313" key="5">
    <source>
        <dbReference type="EMBL" id="RKN70653.1"/>
    </source>
</evidence>
<dbReference type="InterPro" id="IPR037923">
    <property type="entry name" value="HTH-like"/>
</dbReference>
<dbReference type="SMART" id="SM00342">
    <property type="entry name" value="HTH_ARAC"/>
    <property type="match status" value="1"/>
</dbReference>
<dbReference type="Pfam" id="PF12833">
    <property type="entry name" value="HTH_18"/>
    <property type="match status" value="1"/>
</dbReference>
<proteinExistence type="predicted"/>
<dbReference type="PANTHER" id="PTHR43280:SF2">
    <property type="entry name" value="HTH-TYPE TRANSCRIPTIONAL REGULATOR EXSA"/>
    <property type="match status" value="1"/>
</dbReference>
<dbReference type="Gene3D" id="2.60.120.10">
    <property type="entry name" value="Jelly Rolls"/>
    <property type="match status" value="1"/>
</dbReference>
<dbReference type="Pfam" id="PF02311">
    <property type="entry name" value="AraC_binding"/>
    <property type="match status" value="1"/>
</dbReference>
<dbReference type="InterPro" id="IPR003313">
    <property type="entry name" value="AraC-bd"/>
</dbReference>
<keyword evidence="1" id="KW-0805">Transcription regulation</keyword>
<reference evidence="5 6" key="1">
    <citation type="journal article" date="2007" name="Int. J. Syst. Evol. Microbiol.">
        <title>Paenibacillus ginsengarvi sp. nov., isolated from soil from ginseng cultivation.</title>
        <authorList>
            <person name="Yoon M.H."/>
            <person name="Ten L.N."/>
            <person name="Im W.T."/>
        </authorList>
    </citation>
    <scope>NUCLEOTIDE SEQUENCE [LARGE SCALE GENOMIC DNA]</scope>
    <source>
        <strain evidence="5 6">KCTC 13059</strain>
    </source>
</reference>
<gene>
    <name evidence="5" type="ORF">D7M11_29890</name>
</gene>
<organism evidence="5 6">
    <name type="scientific">Paenibacillus ginsengarvi</name>
    <dbReference type="NCBI Taxonomy" id="400777"/>
    <lineage>
        <taxon>Bacteria</taxon>
        <taxon>Bacillati</taxon>
        <taxon>Bacillota</taxon>
        <taxon>Bacilli</taxon>
        <taxon>Bacillales</taxon>
        <taxon>Paenibacillaceae</taxon>
        <taxon>Paenibacillus</taxon>
    </lineage>
</organism>
<dbReference type="InterPro" id="IPR009057">
    <property type="entry name" value="Homeodomain-like_sf"/>
</dbReference>
<protein>
    <submittedName>
        <fullName evidence="5">AraC family transcriptional regulator</fullName>
    </submittedName>
</protein>